<organism evidence="3 4">
    <name type="scientific">Denitrobaculum tricleocarpae</name>
    <dbReference type="NCBI Taxonomy" id="2591009"/>
    <lineage>
        <taxon>Bacteria</taxon>
        <taxon>Pseudomonadati</taxon>
        <taxon>Pseudomonadota</taxon>
        <taxon>Alphaproteobacteria</taxon>
        <taxon>Rhodospirillales</taxon>
        <taxon>Rhodospirillaceae</taxon>
        <taxon>Denitrobaculum</taxon>
    </lineage>
</organism>
<sequence>MFKNIVVGVDGSETSEVALRLACDLAGKYASEIHLVHTPQPHTVAFALGATMGYHAATTMPSPEEVREAAEKVLNASKAIAKDLGLEITQIRAERGDPAEQIIACAEDCGADLIVTGRRGLGGIGSLVLGSTTQKVNHLAKCACLSVV</sequence>
<comment type="caution">
    <text evidence="3">The sequence shown here is derived from an EMBL/GenBank/DDBJ whole genome shotgun (WGS) entry which is preliminary data.</text>
</comment>
<name>A0A545TL05_9PROT</name>
<comment type="similarity">
    <text evidence="1">Belongs to the universal stress protein A family.</text>
</comment>
<evidence type="ECO:0000313" key="4">
    <source>
        <dbReference type="Proteomes" id="UP000315252"/>
    </source>
</evidence>
<dbReference type="InterPro" id="IPR006016">
    <property type="entry name" value="UspA"/>
</dbReference>
<dbReference type="EMBL" id="VHSH01000007">
    <property type="protein sequence ID" value="TQV77903.1"/>
    <property type="molecule type" value="Genomic_DNA"/>
</dbReference>
<feature type="domain" description="UspA" evidence="2">
    <location>
        <begin position="1"/>
        <end position="145"/>
    </location>
</feature>
<reference evidence="3 4" key="1">
    <citation type="submission" date="2019-06" db="EMBL/GenBank/DDBJ databases">
        <title>Whole genome sequence for Rhodospirillaceae sp. R148.</title>
        <authorList>
            <person name="Wang G."/>
        </authorList>
    </citation>
    <scope>NUCLEOTIDE SEQUENCE [LARGE SCALE GENOMIC DNA]</scope>
    <source>
        <strain evidence="3 4">R148</strain>
    </source>
</reference>
<dbReference type="InterPro" id="IPR006015">
    <property type="entry name" value="Universal_stress_UspA"/>
</dbReference>
<evidence type="ECO:0000259" key="2">
    <source>
        <dbReference type="Pfam" id="PF00582"/>
    </source>
</evidence>
<gene>
    <name evidence="3" type="ORF">FKG95_20390</name>
</gene>
<dbReference type="Proteomes" id="UP000315252">
    <property type="component" value="Unassembled WGS sequence"/>
</dbReference>
<dbReference type="RefSeq" id="WP_142898246.1">
    <property type="nucleotide sequence ID" value="NZ_ML660058.1"/>
</dbReference>
<dbReference type="Pfam" id="PF00582">
    <property type="entry name" value="Usp"/>
    <property type="match status" value="1"/>
</dbReference>
<dbReference type="Gene3D" id="3.40.50.620">
    <property type="entry name" value="HUPs"/>
    <property type="match status" value="1"/>
</dbReference>
<dbReference type="PANTHER" id="PTHR46268">
    <property type="entry name" value="STRESS RESPONSE PROTEIN NHAX"/>
    <property type="match status" value="1"/>
</dbReference>
<evidence type="ECO:0000313" key="3">
    <source>
        <dbReference type="EMBL" id="TQV77903.1"/>
    </source>
</evidence>
<dbReference type="OrthoDB" id="5564966at2"/>
<dbReference type="AlphaFoldDB" id="A0A545TL05"/>
<dbReference type="PRINTS" id="PR01438">
    <property type="entry name" value="UNVRSLSTRESS"/>
</dbReference>
<dbReference type="PANTHER" id="PTHR46268:SF6">
    <property type="entry name" value="UNIVERSAL STRESS PROTEIN UP12"/>
    <property type="match status" value="1"/>
</dbReference>
<dbReference type="InterPro" id="IPR014729">
    <property type="entry name" value="Rossmann-like_a/b/a_fold"/>
</dbReference>
<keyword evidence="4" id="KW-1185">Reference proteome</keyword>
<evidence type="ECO:0000256" key="1">
    <source>
        <dbReference type="ARBA" id="ARBA00008791"/>
    </source>
</evidence>
<dbReference type="SUPFAM" id="SSF52402">
    <property type="entry name" value="Adenine nucleotide alpha hydrolases-like"/>
    <property type="match status" value="1"/>
</dbReference>
<proteinExistence type="inferred from homology"/>
<protein>
    <submittedName>
        <fullName evidence="3">Universal stress protein</fullName>
    </submittedName>
</protein>
<dbReference type="CDD" id="cd00293">
    <property type="entry name" value="USP-like"/>
    <property type="match status" value="1"/>
</dbReference>
<accession>A0A545TL05</accession>